<sequence>MSIKYSTSTEPSRLFSYSARDSKSVQKPSPLPVACTVPTLLLTPPVSDEEHESPSNRSNRVKSVAARDTASVPLMPILDGLSREEQINVLMQRKVMLEAYLRTLADGDRRDTSSNDGSSHDAVPITHDVYVQRVETASPSTARIHRIYKFPRIRRVRWSIKYLMRHRAQAVFAFLNTVRIAASGDQIPIFDGETDEEEEEDEVVFQPIRRSASPPATKHTETSENDYAAPSDSEIAELRKQLLQSQFAHLLRHEDVKTNKEQSLPVTPKVNHALISRHLRMPLMPATTRFGILEVKSRSRASSPTTRDQLLSDGEASISFVDLPVIIAPPPRPEILDRIEAVARSLQESFPMEAELLEPFIQNPLQGLSMVNIDTLAAGHGAVFWDNGVGKLHLDEEVRQTIPAGDVHIFMDHSNVFLSLIATLRENPPSDLPRRARKVLSLPVLSLILQRGRAVAPRGMHLAGSSPLMQSFDPAIRLGWECSVLKRVPAGGVMHDLKRGAIDDGSPRIKHMLEMKDPEEEKTVSRDFAVRRPGLISLPRSLLSTVLATATSEYDTVSSSDTENRPVSNTTIVQSTQYTKHRAYAGRQNNDSDGYNPHRMKEQAVDELLHLKILQTILGHRGKRPGTIVLATGDARGGQYNEQGFLGCVREAISRGWNVELWAFQNGMSRSWLDCARREGWTKTGRFAV</sequence>
<dbReference type="Proteomes" id="UP001230649">
    <property type="component" value="Unassembled WGS sequence"/>
</dbReference>
<name>A0ACC2VKJ6_9TREE</name>
<evidence type="ECO:0000313" key="1">
    <source>
        <dbReference type="EMBL" id="KAJ9099603.1"/>
    </source>
</evidence>
<comment type="caution">
    <text evidence="1">The sequence shown here is derived from an EMBL/GenBank/DDBJ whole genome shotgun (WGS) entry which is preliminary data.</text>
</comment>
<accession>A0ACC2VKJ6</accession>
<keyword evidence="2" id="KW-1185">Reference proteome</keyword>
<dbReference type="EMBL" id="JASBWS010000082">
    <property type="protein sequence ID" value="KAJ9099603.1"/>
    <property type="molecule type" value="Genomic_DNA"/>
</dbReference>
<evidence type="ECO:0000313" key="2">
    <source>
        <dbReference type="Proteomes" id="UP001230649"/>
    </source>
</evidence>
<gene>
    <name evidence="1" type="ORF">QFC20_005669</name>
</gene>
<proteinExistence type="predicted"/>
<protein>
    <submittedName>
        <fullName evidence="1">Uncharacterized protein</fullName>
    </submittedName>
</protein>
<organism evidence="1 2">
    <name type="scientific">Naganishia adeliensis</name>
    <dbReference type="NCBI Taxonomy" id="92952"/>
    <lineage>
        <taxon>Eukaryota</taxon>
        <taxon>Fungi</taxon>
        <taxon>Dikarya</taxon>
        <taxon>Basidiomycota</taxon>
        <taxon>Agaricomycotina</taxon>
        <taxon>Tremellomycetes</taxon>
        <taxon>Filobasidiales</taxon>
        <taxon>Filobasidiaceae</taxon>
        <taxon>Naganishia</taxon>
    </lineage>
</organism>
<reference evidence="1" key="1">
    <citation type="submission" date="2023-04" db="EMBL/GenBank/DDBJ databases">
        <title>Draft Genome sequencing of Naganishia species isolated from polar environments using Oxford Nanopore Technology.</title>
        <authorList>
            <person name="Leo P."/>
            <person name="Venkateswaran K."/>
        </authorList>
    </citation>
    <scope>NUCLEOTIDE SEQUENCE</scope>
    <source>
        <strain evidence="1">MNA-CCFEE 5262</strain>
    </source>
</reference>